<dbReference type="PANTHER" id="PTHR13847:SF287">
    <property type="entry name" value="FAD-DEPENDENT OXIDOREDUCTASE DOMAIN-CONTAINING PROTEIN 1"/>
    <property type="match status" value="1"/>
</dbReference>
<name>A0A1I5I5J1_9ACTN</name>
<dbReference type="PANTHER" id="PTHR13847">
    <property type="entry name" value="SARCOSINE DEHYDROGENASE-RELATED"/>
    <property type="match status" value="1"/>
</dbReference>
<dbReference type="InParanoid" id="A0A1I5I5J1"/>
<dbReference type="Gene3D" id="3.30.9.10">
    <property type="entry name" value="D-Amino Acid Oxidase, subunit A, domain 2"/>
    <property type="match status" value="1"/>
</dbReference>
<evidence type="ECO:0000256" key="1">
    <source>
        <dbReference type="ARBA" id="ARBA00023002"/>
    </source>
</evidence>
<protein>
    <submittedName>
        <fullName evidence="4">Glycine/D-amino acid oxidase</fullName>
    </submittedName>
</protein>
<dbReference type="RefSeq" id="WP_075021944.1">
    <property type="nucleotide sequence ID" value="NZ_CP083237.1"/>
</dbReference>
<reference evidence="4 5" key="1">
    <citation type="submission" date="2016-10" db="EMBL/GenBank/DDBJ databases">
        <authorList>
            <person name="de Groot N.N."/>
        </authorList>
    </citation>
    <scope>NUCLEOTIDE SEQUENCE [LARGE SCALE GENOMIC DNA]</scope>
    <source>
        <strain evidence="4 5">DSM 43067</strain>
    </source>
</reference>
<keyword evidence="1" id="KW-0560">Oxidoreductase</keyword>
<dbReference type="Proteomes" id="UP000183413">
    <property type="component" value="Unassembled WGS sequence"/>
</dbReference>
<proteinExistence type="predicted"/>
<evidence type="ECO:0000259" key="3">
    <source>
        <dbReference type="Pfam" id="PF01266"/>
    </source>
</evidence>
<keyword evidence="5" id="KW-1185">Reference proteome</keyword>
<accession>A0A1I5I5J1</accession>
<dbReference type="STRING" id="1993.SAMN04489713_107141"/>
<evidence type="ECO:0000313" key="4">
    <source>
        <dbReference type="EMBL" id="SFO55842.1"/>
    </source>
</evidence>
<dbReference type="InterPro" id="IPR036188">
    <property type="entry name" value="FAD/NAD-bd_sf"/>
</dbReference>
<gene>
    <name evidence="4" type="ORF">SAMN04489713_107141</name>
</gene>
<dbReference type="GeneID" id="99649242"/>
<sequence>MSGYDVLVIGGGMAGASIGYEIAADHSVGLLDMESTLAYHTTGRSAAVFVEVLGSALVRGLTLASREHLSDGEDWFDSPAMKPLPSLIVATPGDEEKLRAWHAEVSAQVPDLAIVDATEVLELNPVLRSGYYRIGAYEPRAMEMDVHTIHSAYLRGLRRRAGKVHPAAPVVAATRAGNVWRVVLRDGSVVEAETVVNAAGAWADEVARIFRVAPVGITPLRRSMFGVRAPEGCEVSRIPLTNEVESRFYFKPEGDGFICSPVDETPHEPADAKADPLEIARALDALGEATVIGARSVRSEWGGLRSFVADRHPVVGFDSSVDGFFWYAGQGGYGIQTAPALSRVGAALLAGRGLPDDVAGYGVTAEKLSPHRPELASARAGRGNVPGAESEPHEDEE</sequence>
<feature type="domain" description="FAD dependent oxidoreductase" evidence="3">
    <location>
        <begin position="5"/>
        <end position="347"/>
    </location>
</feature>
<evidence type="ECO:0000313" key="5">
    <source>
        <dbReference type="Proteomes" id="UP000183413"/>
    </source>
</evidence>
<organism evidence="4 5">
    <name type="scientific">Actinomadura madurae</name>
    <dbReference type="NCBI Taxonomy" id="1993"/>
    <lineage>
        <taxon>Bacteria</taxon>
        <taxon>Bacillati</taxon>
        <taxon>Actinomycetota</taxon>
        <taxon>Actinomycetes</taxon>
        <taxon>Streptosporangiales</taxon>
        <taxon>Thermomonosporaceae</taxon>
        <taxon>Actinomadura</taxon>
    </lineage>
</organism>
<dbReference type="Gene3D" id="3.50.50.60">
    <property type="entry name" value="FAD/NAD(P)-binding domain"/>
    <property type="match status" value="1"/>
</dbReference>
<feature type="region of interest" description="Disordered" evidence="2">
    <location>
        <begin position="365"/>
        <end position="397"/>
    </location>
</feature>
<dbReference type="AlphaFoldDB" id="A0A1I5I5J1"/>
<dbReference type="EMBL" id="FOVH01000007">
    <property type="protein sequence ID" value="SFO55842.1"/>
    <property type="molecule type" value="Genomic_DNA"/>
</dbReference>
<dbReference type="SUPFAM" id="SSF51905">
    <property type="entry name" value="FAD/NAD(P)-binding domain"/>
    <property type="match status" value="1"/>
</dbReference>
<dbReference type="Pfam" id="PF01266">
    <property type="entry name" value="DAO"/>
    <property type="match status" value="1"/>
</dbReference>
<dbReference type="GO" id="GO:0016491">
    <property type="term" value="F:oxidoreductase activity"/>
    <property type="evidence" value="ECO:0007669"/>
    <property type="project" value="UniProtKB-KW"/>
</dbReference>
<evidence type="ECO:0000256" key="2">
    <source>
        <dbReference type="SAM" id="MobiDB-lite"/>
    </source>
</evidence>
<dbReference type="InterPro" id="IPR006076">
    <property type="entry name" value="FAD-dep_OxRdtase"/>
</dbReference>
<dbReference type="GO" id="GO:0005737">
    <property type="term" value="C:cytoplasm"/>
    <property type="evidence" value="ECO:0007669"/>
    <property type="project" value="TreeGrafter"/>
</dbReference>